<name>A0ACC1NXS3_9PEZI</name>
<gene>
    <name evidence="1" type="ORF">NUW58_g6223</name>
</gene>
<sequence length="194" mass="20119">MELSRFLAFLAAVLPLAAGIPSPVATSLHPQILAAMKRDLGLDAKQATARVAREHWATGVIEQLRSSTGDSFAGAWIAEDGTTLNVGVTDEALAAEVTAAGATPAIVANSLSKLEEAKQALDNQDLTQAKILDTSSTDSGIAAYYVDVAANKLVLEALAGSTAHAEELENVGNGVARPFSEDALNVSDEVRSAY</sequence>
<keyword evidence="2" id="KW-1185">Reference proteome</keyword>
<protein>
    <submittedName>
        <fullName evidence="1">Uncharacterized protein</fullName>
    </submittedName>
</protein>
<reference evidence="1" key="1">
    <citation type="submission" date="2022-10" db="EMBL/GenBank/DDBJ databases">
        <title>Genome Sequence of Xylaria curta.</title>
        <authorList>
            <person name="Buettner E."/>
        </authorList>
    </citation>
    <scope>NUCLEOTIDE SEQUENCE</scope>
    <source>
        <strain evidence="1">Babe10</strain>
    </source>
</reference>
<dbReference type="Proteomes" id="UP001143856">
    <property type="component" value="Unassembled WGS sequence"/>
</dbReference>
<proteinExistence type="predicted"/>
<accession>A0ACC1NXS3</accession>
<evidence type="ECO:0000313" key="1">
    <source>
        <dbReference type="EMBL" id="KAJ2983588.1"/>
    </source>
</evidence>
<comment type="caution">
    <text evidence="1">The sequence shown here is derived from an EMBL/GenBank/DDBJ whole genome shotgun (WGS) entry which is preliminary data.</text>
</comment>
<dbReference type="EMBL" id="JAPDGR010001362">
    <property type="protein sequence ID" value="KAJ2983588.1"/>
    <property type="molecule type" value="Genomic_DNA"/>
</dbReference>
<evidence type="ECO:0000313" key="2">
    <source>
        <dbReference type="Proteomes" id="UP001143856"/>
    </source>
</evidence>
<organism evidence="1 2">
    <name type="scientific">Xylaria curta</name>
    <dbReference type="NCBI Taxonomy" id="42375"/>
    <lineage>
        <taxon>Eukaryota</taxon>
        <taxon>Fungi</taxon>
        <taxon>Dikarya</taxon>
        <taxon>Ascomycota</taxon>
        <taxon>Pezizomycotina</taxon>
        <taxon>Sordariomycetes</taxon>
        <taxon>Xylariomycetidae</taxon>
        <taxon>Xylariales</taxon>
        <taxon>Xylariaceae</taxon>
        <taxon>Xylaria</taxon>
    </lineage>
</organism>